<keyword evidence="1" id="KW-1133">Transmembrane helix</keyword>
<dbReference type="Proteomes" id="UP001272242">
    <property type="component" value="Unassembled WGS sequence"/>
</dbReference>
<keyword evidence="3" id="KW-1185">Reference proteome</keyword>
<dbReference type="RefSeq" id="WP_320685445.1">
    <property type="nucleotide sequence ID" value="NZ_JAXBLV010000034.1"/>
</dbReference>
<dbReference type="EMBL" id="JAXBLV010000034">
    <property type="protein sequence ID" value="MDY3558539.1"/>
    <property type="molecule type" value="Genomic_DNA"/>
</dbReference>
<organism evidence="2 3">
    <name type="scientific">Gemmata algarum</name>
    <dbReference type="NCBI Taxonomy" id="2975278"/>
    <lineage>
        <taxon>Bacteria</taxon>
        <taxon>Pseudomonadati</taxon>
        <taxon>Planctomycetota</taxon>
        <taxon>Planctomycetia</taxon>
        <taxon>Gemmatales</taxon>
        <taxon>Gemmataceae</taxon>
        <taxon>Gemmata</taxon>
    </lineage>
</organism>
<keyword evidence="1" id="KW-0812">Transmembrane</keyword>
<reference evidence="3" key="1">
    <citation type="journal article" date="2023" name="Mar. Drugs">
        <title>Gemmata algarum, a Novel Planctomycete Isolated from an Algal Mat, Displays Antimicrobial Activity.</title>
        <authorList>
            <person name="Kumar G."/>
            <person name="Kallscheuer N."/>
            <person name="Kashif M."/>
            <person name="Ahamad S."/>
            <person name="Jagadeeshwari U."/>
            <person name="Pannikurungottu S."/>
            <person name="Haufschild T."/>
            <person name="Kabuu M."/>
            <person name="Sasikala C."/>
            <person name="Jogler C."/>
            <person name="Ramana C."/>
        </authorList>
    </citation>
    <scope>NUCLEOTIDE SEQUENCE [LARGE SCALE GENOMIC DNA]</scope>
    <source>
        <strain evidence="3">JC673</strain>
    </source>
</reference>
<sequence>MSEAEQQIIRLLTEIRDAQREELAYRRRVPEESFELQNKSVALQRGAVRAQRAYMWVVIVGVTFVVALMALVKLLTGP</sequence>
<protein>
    <submittedName>
        <fullName evidence="2">Uncharacterized protein</fullName>
    </submittedName>
</protein>
<evidence type="ECO:0000313" key="3">
    <source>
        <dbReference type="Proteomes" id="UP001272242"/>
    </source>
</evidence>
<feature type="transmembrane region" description="Helical" evidence="1">
    <location>
        <begin position="53"/>
        <end position="75"/>
    </location>
</feature>
<evidence type="ECO:0000313" key="2">
    <source>
        <dbReference type="EMBL" id="MDY3558539.1"/>
    </source>
</evidence>
<proteinExistence type="predicted"/>
<gene>
    <name evidence="2" type="ORF">R5W23_005659</name>
</gene>
<accession>A0ABU5EY19</accession>
<name>A0ABU5EY19_9BACT</name>
<evidence type="ECO:0000256" key="1">
    <source>
        <dbReference type="SAM" id="Phobius"/>
    </source>
</evidence>
<keyword evidence="1" id="KW-0472">Membrane</keyword>
<comment type="caution">
    <text evidence="2">The sequence shown here is derived from an EMBL/GenBank/DDBJ whole genome shotgun (WGS) entry which is preliminary data.</text>
</comment>